<dbReference type="InterPro" id="IPR009061">
    <property type="entry name" value="DNA-bd_dom_put_sf"/>
</dbReference>
<evidence type="ECO:0000313" key="3">
    <source>
        <dbReference type="Proteomes" id="UP001444625"/>
    </source>
</evidence>
<protein>
    <submittedName>
        <fullName evidence="2">Helix-turn-helix domain-containing protein</fullName>
    </submittedName>
</protein>
<dbReference type="Gene3D" id="1.10.1660.10">
    <property type="match status" value="1"/>
</dbReference>
<sequence>MRYTSETKDDFIAAVQKEVMTSSEVIEFLGVTRQTLGSLVKRGKLTPIKEINRDRLFLREDVESRKEASQILHEKYRPYDE</sequence>
<evidence type="ECO:0000313" key="2">
    <source>
        <dbReference type="EMBL" id="MEN2765852.1"/>
    </source>
</evidence>
<dbReference type="RefSeq" id="WP_345823324.1">
    <property type="nucleotide sequence ID" value="NZ_JBDIML010000001.1"/>
</dbReference>
<name>A0ABU9XG53_9BACI</name>
<feature type="domain" description="Helix-turn-helix" evidence="1">
    <location>
        <begin position="19"/>
        <end position="67"/>
    </location>
</feature>
<organism evidence="2 3">
    <name type="scientific">Ornithinibacillus xuwenensis</name>
    <dbReference type="NCBI Taxonomy" id="3144668"/>
    <lineage>
        <taxon>Bacteria</taxon>
        <taxon>Bacillati</taxon>
        <taxon>Bacillota</taxon>
        <taxon>Bacilli</taxon>
        <taxon>Bacillales</taxon>
        <taxon>Bacillaceae</taxon>
        <taxon>Ornithinibacillus</taxon>
    </lineage>
</organism>
<dbReference type="Proteomes" id="UP001444625">
    <property type="component" value="Unassembled WGS sequence"/>
</dbReference>
<proteinExistence type="predicted"/>
<reference evidence="2 3" key="1">
    <citation type="submission" date="2024-05" db="EMBL/GenBank/DDBJ databases">
        <authorList>
            <person name="Haq I."/>
            <person name="Ullah Z."/>
            <person name="Ahmad R."/>
            <person name="Li M."/>
            <person name="Tong Y."/>
        </authorList>
    </citation>
    <scope>NUCLEOTIDE SEQUENCE [LARGE SCALE GENOMIC DNA]</scope>
    <source>
        <strain evidence="2 3">16A2E</strain>
    </source>
</reference>
<comment type="caution">
    <text evidence="2">The sequence shown here is derived from an EMBL/GenBank/DDBJ whole genome shotgun (WGS) entry which is preliminary data.</text>
</comment>
<dbReference type="Pfam" id="PF12728">
    <property type="entry name" value="HTH_17"/>
    <property type="match status" value="1"/>
</dbReference>
<dbReference type="EMBL" id="JBDIML010000001">
    <property type="protein sequence ID" value="MEN2765852.1"/>
    <property type="molecule type" value="Genomic_DNA"/>
</dbReference>
<gene>
    <name evidence="2" type="ORF">ABC228_01510</name>
</gene>
<keyword evidence="3" id="KW-1185">Reference proteome</keyword>
<dbReference type="InterPro" id="IPR041657">
    <property type="entry name" value="HTH_17"/>
</dbReference>
<evidence type="ECO:0000259" key="1">
    <source>
        <dbReference type="Pfam" id="PF12728"/>
    </source>
</evidence>
<accession>A0ABU9XG53</accession>
<dbReference type="SUPFAM" id="SSF46955">
    <property type="entry name" value="Putative DNA-binding domain"/>
    <property type="match status" value="1"/>
</dbReference>